<accession>A0A6A7BKP7</accession>
<name>A0A6A7BKP7_9PLEO</name>
<organism evidence="1 2">
    <name type="scientific">Plenodomus tracheiphilus IPT5</name>
    <dbReference type="NCBI Taxonomy" id="1408161"/>
    <lineage>
        <taxon>Eukaryota</taxon>
        <taxon>Fungi</taxon>
        <taxon>Dikarya</taxon>
        <taxon>Ascomycota</taxon>
        <taxon>Pezizomycotina</taxon>
        <taxon>Dothideomycetes</taxon>
        <taxon>Pleosporomycetidae</taxon>
        <taxon>Pleosporales</taxon>
        <taxon>Pleosporineae</taxon>
        <taxon>Leptosphaeriaceae</taxon>
        <taxon>Plenodomus</taxon>
    </lineage>
</organism>
<dbReference type="EMBL" id="MU006291">
    <property type="protein sequence ID" value="KAF2855347.1"/>
    <property type="molecule type" value="Genomic_DNA"/>
</dbReference>
<gene>
    <name evidence="1" type="ORF">T440DRAFT_539686</name>
</gene>
<evidence type="ECO:0000313" key="1">
    <source>
        <dbReference type="EMBL" id="KAF2855347.1"/>
    </source>
</evidence>
<reference evidence="1" key="1">
    <citation type="submission" date="2020-01" db="EMBL/GenBank/DDBJ databases">
        <authorList>
            <consortium name="DOE Joint Genome Institute"/>
            <person name="Haridas S."/>
            <person name="Albert R."/>
            <person name="Binder M."/>
            <person name="Bloem J."/>
            <person name="Labutti K."/>
            <person name="Salamov A."/>
            <person name="Andreopoulos B."/>
            <person name="Baker S.E."/>
            <person name="Barry K."/>
            <person name="Bills G."/>
            <person name="Bluhm B.H."/>
            <person name="Cannon C."/>
            <person name="Castanera R."/>
            <person name="Culley D.E."/>
            <person name="Daum C."/>
            <person name="Ezra D."/>
            <person name="Gonzalez J.B."/>
            <person name="Henrissat B."/>
            <person name="Kuo A."/>
            <person name="Liang C."/>
            <person name="Lipzen A."/>
            <person name="Lutzoni F."/>
            <person name="Magnuson J."/>
            <person name="Mondo S."/>
            <person name="Nolan M."/>
            <person name="Ohm R."/>
            <person name="Pangilinan J."/>
            <person name="Park H.-J."/>
            <person name="Ramirez L."/>
            <person name="Alfaro M."/>
            <person name="Sun H."/>
            <person name="Tritt A."/>
            <person name="Yoshinaga Y."/>
            <person name="Zwiers L.-H."/>
            <person name="Turgeon B.G."/>
            <person name="Goodwin S.B."/>
            <person name="Spatafora J.W."/>
            <person name="Crous P.W."/>
            <person name="Grigoriev I.V."/>
        </authorList>
    </citation>
    <scope>NUCLEOTIDE SEQUENCE</scope>
    <source>
        <strain evidence="1">IPT5</strain>
    </source>
</reference>
<evidence type="ECO:0000313" key="2">
    <source>
        <dbReference type="Proteomes" id="UP000799423"/>
    </source>
</evidence>
<sequence length="160" mass="18714">MVIYSNSPSPPRMNSKEFVDRRTTALNATINRPRSRVFQCKSQNPCIILYRCQSNGGIPIIQNHSPSTFKINEQRPRRQPLRKRPRMRQVMHKQIRNKTTIFHIRQISLLFQLREIAFNLVFDRVRRPTGVCDEAPFRRCKTVGFYVDIGLGFAGGPEWV</sequence>
<protein>
    <submittedName>
        <fullName evidence="1">Uncharacterized protein</fullName>
    </submittedName>
</protein>
<feature type="non-terminal residue" evidence="1">
    <location>
        <position position="160"/>
    </location>
</feature>
<keyword evidence="2" id="KW-1185">Reference proteome</keyword>
<dbReference type="Proteomes" id="UP000799423">
    <property type="component" value="Unassembled WGS sequence"/>
</dbReference>
<dbReference type="AlphaFoldDB" id="A0A6A7BKP7"/>
<proteinExistence type="predicted"/>